<protein>
    <submittedName>
        <fullName evidence="2">Response regulator transcription factor</fullName>
    </submittedName>
</protein>
<organism evidence="2">
    <name type="scientific">Acinetobacter baumannii</name>
    <dbReference type="NCBI Taxonomy" id="470"/>
    <lineage>
        <taxon>Bacteria</taxon>
        <taxon>Pseudomonadati</taxon>
        <taxon>Pseudomonadota</taxon>
        <taxon>Gammaproteobacteria</taxon>
        <taxon>Moraxellales</taxon>
        <taxon>Moraxellaceae</taxon>
        <taxon>Acinetobacter</taxon>
        <taxon>Acinetobacter calcoaceticus/baumannii complex</taxon>
    </lineage>
</organism>
<name>A0ABD5DC72_ACIBA</name>
<dbReference type="InterPro" id="IPR000792">
    <property type="entry name" value="Tscrpt_reg_LuxR_C"/>
</dbReference>
<sequence>DFHLSNSMQKLNVNNKISAAIRAVMLGLL</sequence>
<gene>
    <name evidence="2" type="ORF">FPK87_20375</name>
</gene>
<comment type="caution">
    <text evidence="2">The sequence shown here is derived from an EMBL/GenBank/DDBJ whole genome shotgun (WGS) entry which is preliminary data.</text>
</comment>
<dbReference type="AlphaFoldDB" id="A0ABD5DC72"/>
<reference evidence="2" key="1">
    <citation type="submission" date="2019-07" db="EMBL/GenBank/DDBJ databases">
        <title>Biological characteristics of mucoid Acinetobacter baumannii from a general hospital in China.</title>
        <authorList>
            <person name="Hua X."/>
            <person name="Yu Y."/>
        </authorList>
    </citation>
    <scope>NUCLEOTIDE SEQUENCE [LARGE SCALE GENOMIC DNA]</scope>
    <source>
        <strain evidence="2">N41</strain>
    </source>
</reference>
<evidence type="ECO:0000313" key="2">
    <source>
        <dbReference type="EMBL" id="MDR8262788.1"/>
    </source>
</evidence>
<evidence type="ECO:0000259" key="1">
    <source>
        <dbReference type="PROSITE" id="PS50043"/>
    </source>
</evidence>
<proteinExistence type="predicted"/>
<dbReference type="EMBL" id="VMBB01000092">
    <property type="protein sequence ID" value="MDR8262788.1"/>
    <property type="molecule type" value="Genomic_DNA"/>
</dbReference>
<feature type="domain" description="HTH luxR-type" evidence="1">
    <location>
        <begin position="1"/>
        <end position="27"/>
    </location>
</feature>
<accession>A0ABD5DC72</accession>
<feature type="non-terminal residue" evidence="2">
    <location>
        <position position="1"/>
    </location>
</feature>
<dbReference type="PROSITE" id="PS50043">
    <property type="entry name" value="HTH_LUXR_2"/>
    <property type="match status" value="1"/>
</dbReference>